<dbReference type="KEGG" id="ttf:THTE_1195"/>
<feature type="transmembrane region" description="Helical" evidence="1">
    <location>
        <begin position="37"/>
        <end position="56"/>
    </location>
</feature>
<sequence length="342" mass="37854">MVAHCYLPACGLRCLNINPRSRELYAVKPGLPMVSGWLPLILVLAIVWGVVTAAVAEQPSAAPPVPNVPRQIHPWGKFEVGAWKVLRATTESMEDGGRTVSVTETRFTLTEVTDTSLAIRVEVLVEMAGKRFRTEPHVVRQGFHGEPLGGALQVRDLGSAELAIDGRTIECRVMEVNNLVSTVRTVSKIWYSTVVPPYVVKKEATATDTATGRILEQATTEITVLDVPCRVGRQLLSTSQMKTVQRYDRGTVTTLSLVSPEVPGAIVCQTSREVDREGRLVRRTTVELIDYGLQPTLRHPGGLRWHFLPRRVSELPPEWIRPGLLPELQGLQWSTTEDSSDR</sequence>
<dbReference type="EMBL" id="CP018477">
    <property type="protein sequence ID" value="ASV73797.1"/>
    <property type="molecule type" value="Genomic_DNA"/>
</dbReference>
<organism evidence="2 3">
    <name type="scientific">Thermogutta terrifontis</name>
    <dbReference type="NCBI Taxonomy" id="1331910"/>
    <lineage>
        <taxon>Bacteria</taxon>
        <taxon>Pseudomonadati</taxon>
        <taxon>Planctomycetota</taxon>
        <taxon>Planctomycetia</taxon>
        <taxon>Pirellulales</taxon>
        <taxon>Thermoguttaceae</taxon>
        <taxon>Thermogutta</taxon>
    </lineage>
</organism>
<dbReference type="Proteomes" id="UP000215086">
    <property type="component" value="Chromosome"/>
</dbReference>
<name>A0A286RCZ7_9BACT</name>
<accession>A0A286RCZ7</accession>
<evidence type="ECO:0000313" key="3">
    <source>
        <dbReference type="Proteomes" id="UP000215086"/>
    </source>
</evidence>
<reference evidence="2 3" key="1">
    <citation type="journal article" name="Front. Microbiol.">
        <title>Sugar Metabolism of the First Thermophilic Planctomycete Thermogutta terrifontis: Comparative Genomic and Transcriptomic Approaches.</title>
        <authorList>
            <person name="Elcheninov A.G."/>
            <person name="Menzel P."/>
            <person name="Gudbergsdottir S.R."/>
            <person name="Slesarev A.I."/>
            <person name="Kadnikov V.V."/>
            <person name="Krogh A."/>
            <person name="Bonch-Osmolovskaya E.A."/>
            <person name="Peng X."/>
            <person name="Kublanov I.V."/>
        </authorList>
    </citation>
    <scope>NUCLEOTIDE SEQUENCE [LARGE SCALE GENOMIC DNA]</scope>
    <source>
        <strain evidence="2 3">R1</strain>
    </source>
</reference>
<keyword evidence="1" id="KW-0472">Membrane</keyword>
<dbReference type="AlphaFoldDB" id="A0A286RCZ7"/>
<gene>
    <name evidence="2" type="ORF">THTE_1195</name>
</gene>
<proteinExistence type="predicted"/>
<keyword evidence="1" id="KW-1133">Transmembrane helix</keyword>
<protein>
    <submittedName>
        <fullName evidence="2">Uncharacterized protein</fullName>
    </submittedName>
</protein>
<keyword evidence="3" id="KW-1185">Reference proteome</keyword>
<evidence type="ECO:0000256" key="1">
    <source>
        <dbReference type="SAM" id="Phobius"/>
    </source>
</evidence>
<evidence type="ECO:0000313" key="2">
    <source>
        <dbReference type="EMBL" id="ASV73797.1"/>
    </source>
</evidence>
<keyword evidence="1" id="KW-0812">Transmembrane</keyword>